<evidence type="ECO:0000313" key="2">
    <source>
        <dbReference type="EMBL" id="GLS04348.1"/>
    </source>
</evidence>
<feature type="transmembrane region" description="Helical" evidence="1">
    <location>
        <begin position="99"/>
        <end position="118"/>
    </location>
</feature>
<comment type="caution">
    <text evidence="2">The sequence shown here is derived from an EMBL/GenBank/DDBJ whole genome shotgun (WGS) entry which is preliminary data.</text>
</comment>
<feature type="transmembrane region" description="Helical" evidence="1">
    <location>
        <begin position="397"/>
        <end position="416"/>
    </location>
</feature>
<organism evidence="2 3">
    <name type="scientific">Chitiniphilus shinanonensis</name>
    <dbReference type="NCBI Taxonomy" id="553088"/>
    <lineage>
        <taxon>Bacteria</taxon>
        <taxon>Pseudomonadati</taxon>
        <taxon>Pseudomonadota</taxon>
        <taxon>Betaproteobacteria</taxon>
        <taxon>Neisseriales</taxon>
        <taxon>Chitinibacteraceae</taxon>
        <taxon>Chitiniphilus</taxon>
    </lineage>
</organism>
<dbReference type="Proteomes" id="UP001156836">
    <property type="component" value="Unassembled WGS sequence"/>
</dbReference>
<feature type="transmembrane region" description="Helical" evidence="1">
    <location>
        <begin position="428"/>
        <end position="448"/>
    </location>
</feature>
<keyword evidence="1" id="KW-1133">Transmembrane helix</keyword>
<dbReference type="RefSeq" id="WP_018747635.1">
    <property type="nucleotide sequence ID" value="NZ_BAABUF010000011.1"/>
</dbReference>
<feature type="transmembrane region" description="Helical" evidence="1">
    <location>
        <begin position="330"/>
        <end position="347"/>
    </location>
</feature>
<dbReference type="EMBL" id="BSOZ01000016">
    <property type="protein sequence ID" value="GLS04348.1"/>
    <property type="molecule type" value="Genomic_DNA"/>
</dbReference>
<sequence>MLTYVPPTERETPVIPNQRPWLLLLLCLVWLLPGLVGHDPWKPAELETAAVVKRFVDEGYWVLPRFADVAYLEFAPLYYWSAAIVAWPLSRLGMDIHDAGRLVTGLWMALSLWGIGLAGRELYGRRQGRVAVMALIGCVGLIIWGHQLAPQVLLVAAFSWHTYALAHSTRRPLIAGALLGLAWLVLLLGATWGEFLLALASAVLLLVFRPWRRAVYLTALVTALVISLPLAAVWALWLHQFSPAAFQAWWRFDALGPFGGLGSLQLFHSFGFFISTVAWFAWPALPLAAWGVWSNRRQWSGPAIVLPASMAALMAVWLACAGEVRDYSLLPLLIPLSLLATAGIDGLRRGAAAALNWFGLMTFGVGTLGLWLCWVALHFGVPPRLYAWVNGMNPDHVPSMAVPGLLFAAVLSVVWWRVITRKRPLGRLAVTNWACGVTLLWGVLIGLWQPWLDETKSYREASVSLERKMAGEPGSCIDASTAPDAMVVSLDYFTGLQLRRVGIDACRWQLRQGPPRDGEKVIWEGGRRGDQRDEMFYLLDKGATRQVLP</sequence>
<feature type="transmembrane region" description="Helical" evidence="1">
    <location>
        <begin position="215"/>
        <end position="237"/>
    </location>
</feature>
<feature type="transmembrane region" description="Helical" evidence="1">
    <location>
        <begin position="270"/>
        <end position="292"/>
    </location>
</feature>
<feature type="transmembrane region" description="Helical" evidence="1">
    <location>
        <begin position="354"/>
        <end position="377"/>
    </location>
</feature>
<keyword evidence="1" id="KW-0812">Transmembrane</keyword>
<feature type="transmembrane region" description="Helical" evidence="1">
    <location>
        <begin position="304"/>
        <end position="324"/>
    </location>
</feature>
<feature type="transmembrane region" description="Helical" evidence="1">
    <location>
        <begin position="130"/>
        <end position="160"/>
    </location>
</feature>
<protein>
    <submittedName>
        <fullName evidence="2">Membrane protein</fullName>
    </submittedName>
</protein>
<reference evidence="3" key="1">
    <citation type="journal article" date="2019" name="Int. J. Syst. Evol. Microbiol.">
        <title>The Global Catalogue of Microorganisms (GCM) 10K type strain sequencing project: providing services to taxonomists for standard genome sequencing and annotation.</title>
        <authorList>
            <consortium name="The Broad Institute Genomics Platform"/>
            <consortium name="The Broad Institute Genome Sequencing Center for Infectious Disease"/>
            <person name="Wu L."/>
            <person name="Ma J."/>
        </authorList>
    </citation>
    <scope>NUCLEOTIDE SEQUENCE [LARGE SCALE GENOMIC DNA]</scope>
    <source>
        <strain evidence="3">NBRC 104970</strain>
    </source>
</reference>
<gene>
    <name evidence="2" type="ORF">GCM10007860_14950</name>
</gene>
<proteinExistence type="predicted"/>
<feature type="transmembrane region" description="Helical" evidence="1">
    <location>
        <begin position="20"/>
        <end position="37"/>
    </location>
</feature>
<feature type="transmembrane region" description="Helical" evidence="1">
    <location>
        <begin position="180"/>
        <end position="208"/>
    </location>
</feature>
<name>A0ABQ6BRW2_9NEIS</name>
<keyword evidence="3" id="KW-1185">Reference proteome</keyword>
<keyword evidence="1" id="KW-0472">Membrane</keyword>
<evidence type="ECO:0000313" key="3">
    <source>
        <dbReference type="Proteomes" id="UP001156836"/>
    </source>
</evidence>
<accession>A0ABQ6BRW2</accession>
<evidence type="ECO:0000256" key="1">
    <source>
        <dbReference type="SAM" id="Phobius"/>
    </source>
</evidence>